<accession>A0A0C9T3M1</accession>
<protein>
    <recommendedName>
        <fullName evidence="2">Rab-GAP TBC domain-containing protein</fullName>
    </recommendedName>
</protein>
<dbReference type="AlphaFoldDB" id="A0A0C9T3M1"/>
<reference evidence="3 4" key="1">
    <citation type="submission" date="2014-06" db="EMBL/GenBank/DDBJ databases">
        <title>Evolutionary Origins and Diversification of the Mycorrhizal Mutualists.</title>
        <authorList>
            <consortium name="DOE Joint Genome Institute"/>
            <consortium name="Mycorrhizal Genomics Consortium"/>
            <person name="Kohler A."/>
            <person name="Kuo A."/>
            <person name="Nagy L.G."/>
            <person name="Floudas D."/>
            <person name="Copeland A."/>
            <person name="Barry K.W."/>
            <person name="Cichocki N."/>
            <person name="Veneault-Fourrey C."/>
            <person name="LaButti K."/>
            <person name="Lindquist E.A."/>
            <person name="Lipzen A."/>
            <person name="Lundell T."/>
            <person name="Morin E."/>
            <person name="Murat C."/>
            <person name="Riley R."/>
            <person name="Ohm R."/>
            <person name="Sun H."/>
            <person name="Tunlid A."/>
            <person name="Henrissat B."/>
            <person name="Grigoriev I.V."/>
            <person name="Hibbett D.S."/>
            <person name="Martin F."/>
        </authorList>
    </citation>
    <scope>NUCLEOTIDE SEQUENCE [LARGE SCALE GENOMIC DNA]</scope>
    <source>
        <strain evidence="3 4">FD-325 SS-3</strain>
    </source>
</reference>
<dbReference type="SMART" id="SM00164">
    <property type="entry name" value="TBC"/>
    <property type="match status" value="1"/>
</dbReference>
<feature type="domain" description="Rab-GAP TBC" evidence="2">
    <location>
        <begin position="118"/>
        <end position="300"/>
    </location>
</feature>
<proteinExistence type="predicted"/>
<dbReference type="GO" id="GO:0005096">
    <property type="term" value="F:GTPase activator activity"/>
    <property type="evidence" value="ECO:0007669"/>
    <property type="project" value="TreeGrafter"/>
</dbReference>
<dbReference type="PROSITE" id="PS50086">
    <property type="entry name" value="TBC_RABGAP"/>
    <property type="match status" value="1"/>
</dbReference>
<keyword evidence="4" id="KW-1185">Reference proteome</keyword>
<dbReference type="PANTHER" id="PTHR47219:SF9">
    <property type="entry name" value="GTPASE ACTIVATING PROTEIN AND CENTROSOME-ASSOCIATED, ISOFORM B"/>
    <property type="match status" value="1"/>
</dbReference>
<evidence type="ECO:0000313" key="3">
    <source>
        <dbReference type="EMBL" id="KII83924.1"/>
    </source>
</evidence>
<feature type="compositionally biased region" description="Polar residues" evidence="1">
    <location>
        <begin position="63"/>
        <end position="82"/>
    </location>
</feature>
<dbReference type="InterPro" id="IPR000195">
    <property type="entry name" value="Rab-GAP-TBC_dom"/>
</dbReference>
<dbReference type="InterPro" id="IPR050302">
    <property type="entry name" value="Rab_GAP_TBC_domain"/>
</dbReference>
<dbReference type="PANTHER" id="PTHR47219">
    <property type="entry name" value="RAB GTPASE-ACTIVATING PROTEIN 1-LIKE"/>
    <property type="match status" value="1"/>
</dbReference>
<organism evidence="3 4">
    <name type="scientific">Plicaturopsis crispa FD-325 SS-3</name>
    <dbReference type="NCBI Taxonomy" id="944288"/>
    <lineage>
        <taxon>Eukaryota</taxon>
        <taxon>Fungi</taxon>
        <taxon>Dikarya</taxon>
        <taxon>Basidiomycota</taxon>
        <taxon>Agaricomycotina</taxon>
        <taxon>Agaricomycetes</taxon>
        <taxon>Agaricomycetidae</taxon>
        <taxon>Amylocorticiales</taxon>
        <taxon>Amylocorticiaceae</taxon>
        <taxon>Plicatura</taxon>
        <taxon>Plicaturopsis crispa</taxon>
    </lineage>
</organism>
<name>A0A0C9T3M1_PLICR</name>
<dbReference type="OrthoDB" id="159449at2759"/>
<sequence>MDFELVRPTIPQVSSPRTSEDAPSLGHLPDVRPDHAGLLRAESPANSIRSAPAGVPRPPTAVSEVSNVSTSKAPKPQDSQATMDAHRQRELKWMTVMSSTPAAQAKKSKKVKKLLFEGVPASVRYLVWAHLTDSKAKGMAGLYFQLGKRGKVSASHDIERDIRKFFMDHSQIHCTQASVAALLQAYITMVPDIQYDPGLTCIAGHLLSLSPEEDAFWIFVSLMDAFLRPYFSLNTTQMEVDGALFCKAVENNDAAVAKKIFVDMGMSPVTVCRPWFTNLFAESLPTEYLLRVWDIFFFEGIPFLFRVGLALFQCCRRQLLDATGEQAVMLNLLHPQPNSLPPTAEAFVTLAHSMKLKDDDLRKQRVKMEAQVKRQAQSRVPGGSISLPRS</sequence>
<evidence type="ECO:0000256" key="1">
    <source>
        <dbReference type="SAM" id="MobiDB-lite"/>
    </source>
</evidence>
<gene>
    <name evidence="3" type="ORF">PLICRDRAFT_118717</name>
</gene>
<dbReference type="Proteomes" id="UP000053263">
    <property type="component" value="Unassembled WGS sequence"/>
</dbReference>
<dbReference type="Pfam" id="PF00566">
    <property type="entry name" value="RabGAP-TBC"/>
    <property type="match status" value="1"/>
</dbReference>
<feature type="region of interest" description="Disordered" evidence="1">
    <location>
        <begin position="1"/>
        <end position="85"/>
    </location>
</feature>
<dbReference type="EMBL" id="KN832573">
    <property type="protein sequence ID" value="KII83924.1"/>
    <property type="molecule type" value="Genomic_DNA"/>
</dbReference>
<evidence type="ECO:0000259" key="2">
    <source>
        <dbReference type="PROSITE" id="PS50086"/>
    </source>
</evidence>
<evidence type="ECO:0000313" key="4">
    <source>
        <dbReference type="Proteomes" id="UP000053263"/>
    </source>
</evidence>
<dbReference type="Gene3D" id="1.10.8.270">
    <property type="entry name" value="putative rabgap domain of human tbc1 domain family member 14 like domains"/>
    <property type="match status" value="1"/>
</dbReference>
<dbReference type="GO" id="GO:0031267">
    <property type="term" value="F:small GTPase binding"/>
    <property type="evidence" value="ECO:0007669"/>
    <property type="project" value="TreeGrafter"/>
</dbReference>
<dbReference type="InterPro" id="IPR035969">
    <property type="entry name" value="Rab-GAP_TBC_sf"/>
</dbReference>
<dbReference type="HOGENOM" id="CLU_790248_0_0_1"/>
<dbReference type="Gene3D" id="1.10.472.80">
    <property type="entry name" value="Ypt/Rab-GAP domain of gyp1p, domain 3"/>
    <property type="match status" value="1"/>
</dbReference>
<dbReference type="SUPFAM" id="SSF47923">
    <property type="entry name" value="Ypt/Rab-GAP domain of gyp1p"/>
    <property type="match status" value="2"/>
</dbReference>